<dbReference type="KEGG" id="nfr:ERS450000_02499"/>
<evidence type="ECO:0000313" key="3">
    <source>
        <dbReference type="Proteomes" id="UP000057820"/>
    </source>
</evidence>
<dbReference type="SUPFAM" id="SSF54637">
    <property type="entry name" value="Thioesterase/thiol ester dehydrase-isomerase"/>
    <property type="match status" value="1"/>
</dbReference>
<reference evidence="3" key="1">
    <citation type="submission" date="2015-03" db="EMBL/GenBank/DDBJ databases">
        <authorList>
            <consortium name="Pathogen Informatics"/>
        </authorList>
    </citation>
    <scope>NUCLEOTIDE SEQUENCE [LARGE SCALE GENOMIC DNA]</scope>
    <source>
        <strain evidence="3">NCTC11134</strain>
    </source>
</reference>
<dbReference type="InterPro" id="IPR049449">
    <property type="entry name" value="TesB_ACOT8-like_N"/>
</dbReference>
<dbReference type="Gene3D" id="2.40.160.210">
    <property type="entry name" value="Acyl-CoA thioesterase, double hotdog domain"/>
    <property type="match status" value="1"/>
</dbReference>
<protein>
    <submittedName>
        <fullName evidence="2">Protein of uncharacterized function (DUF3705)</fullName>
    </submittedName>
</protein>
<accession>A0A0H5P533</accession>
<sequence>MVGFFTRRGEVFHPEPVAVSWWRPDHLGGVAVCGLLGRGLEALCPTGFVPARFTADLFAPVFDAPIELRSDVIRAGSRIVVAEVWIVQGGHERVRASGVFLRRGEQPPGRVWTRDLDLPVPPPGCVPVDGGPPLFRSGSAAWTGDFAANQNADRKASWHSMPPVVIGEQATPFRRAALTADAANQVCHWGTHGAGYINADVTLALSRLPAGFELGLYAENTFADAGISIGTAIVYDRVGPLGTCTVTTLSNAHRQVDLAAVARDRIPNRP</sequence>
<dbReference type="InterPro" id="IPR029069">
    <property type="entry name" value="HotDog_dom_sf"/>
</dbReference>
<gene>
    <name evidence="2" type="ORF">ERS450000_02499</name>
</gene>
<dbReference type="EMBL" id="LN868938">
    <property type="protein sequence ID" value="CRY77621.1"/>
    <property type="molecule type" value="Genomic_DNA"/>
</dbReference>
<dbReference type="Proteomes" id="UP000057820">
    <property type="component" value="Chromosome 1"/>
</dbReference>
<evidence type="ECO:0000313" key="2">
    <source>
        <dbReference type="EMBL" id="CRY77621.1"/>
    </source>
</evidence>
<dbReference type="Pfam" id="PF13622">
    <property type="entry name" value="4HBT_3"/>
    <property type="match status" value="1"/>
</dbReference>
<evidence type="ECO:0000259" key="1">
    <source>
        <dbReference type="Pfam" id="PF13622"/>
    </source>
</evidence>
<feature type="domain" description="Acyl-CoA thioesterase-like N-terminal HotDog" evidence="1">
    <location>
        <begin position="20"/>
        <end position="100"/>
    </location>
</feature>
<dbReference type="InterPro" id="IPR042171">
    <property type="entry name" value="Acyl-CoA_hotdog"/>
</dbReference>
<proteinExistence type="predicted"/>
<dbReference type="RefSeq" id="WP_060592673.1">
    <property type="nucleotide sequence ID" value="NZ_CP031418.1"/>
</dbReference>
<organism evidence="2 3">
    <name type="scientific">Nocardia farcinica</name>
    <dbReference type="NCBI Taxonomy" id="37329"/>
    <lineage>
        <taxon>Bacteria</taxon>
        <taxon>Bacillati</taxon>
        <taxon>Actinomycetota</taxon>
        <taxon>Actinomycetes</taxon>
        <taxon>Mycobacteriales</taxon>
        <taxon>Nocardiaceae</taxon>
        <taxon>Nocardia</taxon>
    </lineage>
</organism>
<name>A0A0H5P533_NOCFR</name>
<dbReference type="AlphaFoldDB" id="A0A0H5P533"/>